<protein>
    <submittedName>
        <fullName evidence="2">Uncharacterized protein</fullName>
    </submittedName>
</protein>
<feature type="transmembrane region" description="Helical" evidence="1">
    <location>
        <begin position="225"/>
        <end position="243"/>
    </location>
</feature>
<keyword evidence="1" id="KW-1133">Transmembrane helix</keyword>
<proteinExistence type="predicted"/>
<dbReference type="Proteomes" id="UP000321424">
    <property type="component" value="Unassembled WGS sequence"/>
</dbReference>
<evidence type="ECO:0000256" key="1">
    <source>
        <dbReference type="SAM" id="Phobius"/>
    </source>
</evidence>
<gene>
    <name evidence="2" type="ORF">NN4_87660</name>
</gene>
<accession>A0A511MVP7</accession>
<feature type="transmembrane region" description="Helical" evidence="1">
    <location>
        <begin position="86"/>
        <end position="105"/>
    </location>
</feature>
<dbReference type="OrthoDB" id="3171769at2"/>
<dbReference type="Pfam" id="PF22564">
    <property type="entry name" value="HAAS"/>
    <property type="match status" value="1"/>
</dbReference>
<keyword evidence="3" id="KW-1185">Reference proteome</keyword>
<feature type="transmembrane region" description="Helical" evidence="1">
    <location>
        <begin position="296"/>
        <end position="314"/>
    </location>
</feature>
<dbReference type="EMBL" id="BJXA01000149">
    <property type="protein sequence ID" value="GEM44247.1"/>
    <property type="molecule type" value="Genomic_DNA"/>
</dbReference>
<keyword evidence="1" id="KW-0472">Membrane</keyword>
<organism evidence="2 3">
    <name type="scientific">Nocardia ninae NBRC 108245</name>
    <dbReference type="NCBI Taxonomy" id="1210091"/>
    <lineage>
        <taxon>Bacteria</taxon>
        <taxon>Bacillati</taxon>
        <taxon>Actinomycetota</taxon>
        <taxon>Actinomycetes</taxon>
        <taxon>Mycobacteriales</taxon>
        <taxon>Nocardiaceae</taxon>
        <taxon>Nocardia</taxon>
    </lineage>
</organism>
<feature type="transmembrane region" description="Helical" evidence="1">
    <location>
        <begin position="178"/>
        <end position="199"/>
    </location>
</feature>
<evidence type="ECO:0000313" key="2">
    <source>
        <dbReference type="EMBL" id="GEM44247.1"/>
    </source>
</evidence>
<comment type="caution">
    <text evidence="2">The sequence shown here is derived from an EMBL/GenBank/DDBJ whole genome shotgun (WGS) entry which is preliminary data.</text>
</comment>
<sequence>MSKSSLTERYVHEVIRRLPAEQRGDIAEELRVTIADMVEARGAADSSTAEREVLVEMGDPVPLAARFADRPLALIGPELYPRYLRLMKLLLTTVLPLVVALFVALDVVDGKSLRQLVFTAAMVTVTAASQMIAWPTVAFAVAQRTRYRNATLVGGDTWAPEDLPDEVSDPHQTDRSGYFAFGSAMWSALLLGVIVWQHIAMPYRLHGADGSVRHMQVLEPSLWNGWIWPVVIGLGVLVALDLIRVAAGNWTPLRAGWYALGHVLFALPLAWILYQHMLFDPIVLDDFNGSLHTPDAFYTLTGAVILLSSGQQVFQRFRDARHP</sequence>
<keyword evidence="1" id="KW-0812">Transmembrane</keyword>
<evidence type="ECO:0000313" key="3">
    <source>
        <dbReference type="Proteomes" id="UP000321424"/>
    </source>
</evidence>
<feature type="transmembrane region" description="Helical" evidence="1">
    <location>
        <begin position="255"/>
        <end position="276"/>
    </location>
</feature>
<name>A0A511MVP7_9NOCA</name>
<dbReference type="AlphaFoldDB" id="A0A511MVP7"/>
<reference evidence="2 3" key="1">
    <citation type="submission" date="2019-07" db="EMBL/GenBank/DDBJ databases">
        <title>Whole genome shotgun sequence of Nocardia ninae NBRC 108245.</title>
        <authorList>
            <person name="Hosoyama A."/>
            <person name="Uohara A."/>
            <person name="Ohji S."/>
            <person name="Ichikawa N."/>
        </authorList>
    </citation>
    <scope>NUCLEOTIDE SEQUENCE [LARGE SCALE GENOMIC DNA]</scope>
    <source>
        <strain evidence="2 3">NBRC 108245</strain>
    </source>
</reference>
<dbReference type="RefSeq" id="WP_147144191.1">
    <property type="nucleotide sequence ID" value="NZ_BJXA01000149.1"/>
</dbReference>
<feature type="transmembrane region" description="Helical" evidence="1">
    <location>
        <begin position="117"/>
        <end position="142"/>
    </location>
</feature>